<accession>A0A016UQW3</accession>
<comment type="caution">
    <text evidence="1">The sequence shown here is derived from an EMBL/GenBank/DDBJ whole genome shotgun (WGS) entry which is preliminary data.</text>
</comment>
<dbReference type="Proteomes" id="UP000024635">
    <property type="component" value="Unassembled WGS sequence"/>
</dbReference>
<reference evidence="2" key="1">
    <citation type="journal article" date="2015" name="Nat. Genet.">
        <title>The genome and transcriptome of the zoonotic hookworm Ancylostoma ceylanicum identify infection-specific gene families.</title>
        <authorList>
            <person name="Schwarz E.M."/>
            <person name="Hu Y."/>
            <person name="Antoshechkin I."/>
            <person name="Miller M.M."/>
            <person name="Sternberg P.W."/>
            <person name="Aroian R.V."/>
        </authorList>
    </citation>
    <scope>NUCLEOTIDE SEQUENCE</scope>
    <source>
        <strain evidence="2">HY135</strain>
    </source>
</reference>
<sequence>MEKKPRSCSVSGNINSGGNGLHKSLVEISLFVKSSDFSASEKPHELIAQPNRCRQRSRLFRICLTQRTVPLPMTTNSNGGTHP</sequence>
<protein>
    <submittedName>
        <fullName evidence="1">Uncharacterized protein</fullName>
    </submittedName>
</protein>
<evidence type="ECO:0000313" key="2">
    <source>
        <dbReference type="Proteomes" id="UP000024635"/>
    </source>
</evidence>
<organism evidence="1 2">
    <name type="scientific">Ancylostoma ceylanicum</name>
    <dbReference type="NCBI Taxonomy" id="53326"/>
    <lineage>
        <taxon>Eukaryota</taxon>
        <taxon>Metazoa</taxon>
        <taxon>Ecdysozoa</taxon>
        <taxon>Nematoda</taxon>
        <taxon>Chromadorea</taxon>
        <taxon>Rhabditida</taxon>
        <taxon>Rhabditina</taxon>
        <taxon>Rhabditomorpha</taxon>
        <taxon>Strongyloidea</taxon>
        <taxon>Ancylostomatidae</taxon>
        <taxon>Ancylostomatinae</taxon>
        <taxon>Ancylostoma</taxon>
    </lineage>
</organism>
<dbReference type="EMBL" id="JARK01001367">
    <property type="protein sequence ID" value="EYC17316.1"/>
    <property type="molecule type" value="Genomic_DNA"/>
</dbReference>
<keyword evidence="2" id="KW-1185">Reference proteome</keyword>
<evidence type="ECO:0000313" key="1">
    <source>
        <dbReference type="EMBL" id="EYC17316.1"/>
    </source>
</evidence>
<gene>
    <name evidence="1" type="primary">Acey_s0031.g2394</name>
    <name evidence="1" type="ORF">Y032_0031g2394</name>
</gene>
<proteinExistence type="predicted"/>
<name>A0A016UQW3_9BILA</name>
<dbReference type="AlphaFoldDB" id="A0A016UQW3"/>